<dbReference type="Gene3D" id="1.20.5.1030">
    <property type="entry name" value="Preprotein translocase secy subunit"/>
    <property type="match status" value="1"/>
</dbReference>
<evidence type="ECO:0000256" key="9">
    <source>
        <dbReference type="HAMAP-Rule" id="MF_00422"/>
    </source>
</evidence>
<comment type="subcellular location">
    <subcellularLocation>
        <location evidence="9">Cell membrane</location>
        <topology evidence="9">Single-pass membrane protein</topology>
    </subcellularLocation>
    <subcellularLocation>
        <location evidence="1">Membrane</location>
    </subcellularLocation>
</comment>
<dbReference type="GO" id="GO:0009306">
    <property type="term" value="P:protein secretion"/>
    <property type="evidence" value="ECO:0007669"/>
    <property type="project" value="UniProtKB-UniRule"/>
</dbReference>
<keyword evidence="3 9" id="KW-1003">Cell membrane</keyword>
<dbReference type="GO" id="GO:0006605">
    <property type="term" value="P:protein targeting"/>
    <property type="evidence" value="ECO:0007669"/>
    <property type="project" value="UniProtKB-UniRule"/>
</dbReference>
<evidence type="ECO:0000256" key="4">
    <source>
        <dbReference type="ARBA" id="ARBA00022692"/>
    </source>
</evidence>
<keyword evidence="7 9" id="KW-0811">Translocation</keyword>
<dbReference type="InterPro" id="IPR038379">
    <property type="entry name" value="SecE_sf"/>
</dbReference>
<dbReference type="GO" id="GO:0008320">
    <property type="term" value="F:protein transmembrane transporter activity"/>
    <property type="evidence" value="ECO:0007669"/>
    <property type="project" value="UniProtKB-UniRule"/>
</dbReference>
<dbReference type="PANTHER" id="PTHR33910">
    <property type="entry name" value="PROTEIN TRANSLOCASE SUBUNIT SECE"/>
    <property type="match status" value="1"/>
</dbReference>
<dbReference type="GO" id="GO:0043952">
    <property type="term" value="P:protein transport by the Sec complex"/>
    <property type="evidence" value="ECO:0007669"/>
    <property type="project" value="UniProtKB-UniRule"/>
</dbReference>
<evidence type="ECO:0000313" key="10">
    <source>
        <dbReference type="EMBL" id="PIT90830.1"/>
    </source>
</evidence>
<evidence type="ECO:0000256" key="7">
    <source>
        <dbReference type="ARBA" id="ARBA00023010"/>
    </source>
</evidence>
<evidence type="ECO:0000256" key="8">
    <source>
        <dbReference type="ARBA" id="ARBA00023136"/>
    </source>
</evidence>
<dbReference type="GO" id="GO:0065002">
    <property type="term" value="P:intracellular protein transmembrane transport"/>
    <property type="evidence" value="ECO:0007669"/>
    <property type="project" value="UniProtKB-UniRule"/>
</dbReference>
<evidence type="ECO:0000256" key="2">
    <source>
        <dbReference type="ARBA" id="ARBA00022448"/>
    </source>
</evidence>
<protein>
    <recommendedName>
        <fullName evidence="9">Protein translocase subunit SecE</fullName>
    </recommendedName>
</protein>
<keyword evidence="5 9" id="KW-0653">Protein transport</keyword>
<dbReference type="HAMAP" id="MF_00422">
    <property type="entry name" value="SecE"/>
    <property type="match status" value="1"/>
</dbReference>
<keyword evidence="4 9" id="KW-0812">Transmembrane</keyword>
<evidence type="ECO:0000256" key="5">
    <source>
        <dbReference type="ARBA" id="ARBA00022927"/>
    </source>
</evidence>
<dbReference type="GO" id="GO:0005886">
    <property type="term" value="C:plasma membrane"/>
    <property type="evidence" value="ECO:0007669"/>
    <property type="project" value="UniProtKB-SubCell"/>
</dbReference>
<comment type="caution">
    <text evidence="10">The sequence shown here is derived from an EMBL/GenBank/DDBJ whole genome shotgun (WGS) entry which is preliminary data.</text>
</comment>
<accession>A0A2M6WDF7</accession>
<comment type="function">
    <text evidence="9">Essential subunit of the Sec protein translocation channel SecYEG. Clamps together the 2 halves of SecY. May contact the channel plug during translocation.</text>
</comment>
<gene>
    <name evidence="9" type="primary">secE</name>
    <name evidence="10" type="ORF">COU22_00065</name>
</gene>
<dbReference type="NCBIfam" id="TIGR00964">
    <property type="entry name" value="secE_bact"/>
    <property type="match status" value="1"/>
</dbReference>
<proteinExistence type="inferred from homology"/>
<evidence type="ECO:0000256" key="6">
    <source>
        <dbReference type="ARBA" id="ARBA00022989"/>
    </source>
</evidence>
<dbReference type="InterPro" id="IPR001901">
    <property type="entry name" value="Translocase_SecE/Sec61-g"/>
</dbReference>
<dbReference type="PANTHER" id="PTHR33910:SF1">
    <property type="entry name" value="PROTEIN TRANSLOCASE SUBUNIT SECE"/>
    <property type="match status" value="1"/>
</dbReference>
<evidence type="ECO:0000256" key="1">
    <source>
        <dbReference type="ARBA" id="ARBA00004370"/>
    </source>
</evidence>
<dbReference type="PROSITE" id="PS01067">
    <property type="entry name" value="SECE_SEC61G"/>
    <property type="match status" value="1"/>
</dbReference>
<dbReference type="Proteomes" id="UP000230543">
    <property type="component" value="Unassembled WGS sequence"/>
</dbReference>
<comment type="similarity">
    <text evidence="9">Belongs to the SecE/SEC61-gamma family.</text>
</comment>
<name>A0A2M6WDF7_9BACT</name>
<sequence length="61" mass="6958">MFKKIGNYLKDSKAELQKVIWPSRQQTKNHTLLVIGISLAVAVFLGVVDLILNKILELFVY</sequence>
<organism evidence="10 11">
    <name type="scientific">Candidatus Komeilibacteria bacterium CG10_big_fil_rev_8_21_14_0_10_41_13</name>
    <dbReference type="NCBI Taxonomy" id="1974476"/>
    <lineage>
        <taxon>Bacteria</taxon>
        <taxon>Candidatus Komeiliibacteriota</taxon>
    </lineage>
</organism>
<keyword evidence="8 9" id="KW-0472">Membrane</keyword>
<dbReference type="InterPro" id="IPR005807">
    <property type="entry name" value="SecE_bac"/>
</dbReference>
<reference evidence="11" key="1">
    <citation type="submission" date="2017-09" db="EMBL/GenBank/DDBJ databases">
        <title>Depth-based differentiation of microbial function through sediment-hosted aquifers and enrichment of novel symbionts in the deep terrestrial subsurface.</title>
        <authorList>
            <person name="Probst A.J."/>
            <person name="Ladd B."/>
            <person name="Jarett J.K."/>
            <person name="Geller-Mcgrath D.E."/>
            <person name="Sieber C.M.K."/>
            <person name="Emerson J.B."/>
            <person name="Anantharaman K."/>
            <person name="Thomas B.C."/>
            <person name="Malmstrom R."/>
            <person name="Stieglmeier M."/>
            <person name="Klingl A."/>
            <person name="Woyke T."/>
            <person name="Ryan C.M."/>
            <person name="Banfield J.F."/>
        </authorList>
    </citation>
    <scope>NUCLEOTIDE SEQUENCE [LARGE SCALE GENOMIC DNA]</scope>
</reference>
<evidence type="ECO:0000313" key="11">
    <source>
        <dbReference type="Proteomes" id="UP000230543"/>
    </source>
</evidence>
<dbReference type="Pfam" id="PF00584">
    <property type="entry name" value="SecE"/>
    <property type="match status" value="1"/>
</dbReference>
<dbReference type="EMBL" id="PFBO01000004">
    <property type="protein sequence ID" value="PIT90830.1"/>
    <property type="molecule type" value="Genomic_DNA"/>
</dbReference>
<dbReference type="AlphaFoldDB" id="A0A2M6WDF7"/>
<keyword evidence="2 9" id="KW-0813">Transport</keyword>
<evidence type="ECO:0000256" key="3">
    <source>
        <dbReference type="ARBA" id="ARBA00022475"/>
    </source>
</evidence>
<feature type="transmembrane region" description="Helical" evidence="9">
    <location>
        <begin position="32"/>
        <end position="52"/>
    </location>
</feature>
<keyword evidence="6 9" id="KW-1133">Transmembrane helix</keyword>
<comment type="subunit">
    <text evidence="9">Component of the Sec protein translocase complex. Heterotrimer consisting of SecY, SecE and SecG subunits. The heterotrimers can form oligomers, although 1 heterotrimer is thought to be able to translocate proteins. Interacts with the ribosome. Interacts with SecDF, and other proteins may be involved. Interacts with SecA.</text>
</comment>